<evidence type="ECO:0000313" key="25">
    <source>
        <dbReference type="Proteomes" id="UP000567624"/>
    </source>
</evidence>
<evidence type="ECO:0000256" key="19">
    <source>
        <dbReference type="PIRSR" id="PIRSR000604-2"/>
    </source>
</evidence>
<evidence type="ECO:0000256" key="1">
    <source>
        <dbReference type="ARBA" id="ARBA00004236"/>
    </source>
</evidence>
<evidence type="ECO:0000256" key="16">
    <source>
        <dbReference type="ARBA" id="ARBA00039405"/>
    </source>
</evidence>
<feature type="domain" description="Protein kinase" evidence="23">
    <location>
        <begin position="358"/>
        <end position="622"/>
    </location>
</feature>
<dbReference type="InterPro" id="IPR050198">
    <property type="entry name" value="Non-receptor_tyrosine_kinases"/>
</dbReference>
<dbReference type="CDD" id="cd10401">
    <property type="entry name" value="SH2_C-SH2_Syk_like"/>
    <property type="match status" value="1"/>
</dbReference>
<dbReference type="InterPro" id="IPR000980">
    <property type="entry name" value="SH2"/>
</dbReference>
<evidence type="ECO:0000256" key="9">
    <source>
        <dbReference type="ARBA" id="ARBA00022741"/>
    </source>
</evidence>
<dbReference type="InterPro" id="IPR012234">
    <property type="entry name" value="Tyr_kinase_non-rcpt_SYK/ZAP70"/>
</dbReference>
<evidence type="ECO:0000256" key="13">
    <source>
        <dbReference type="ARBA" id="ARBA00022999"/>
    </source>
</evidence>
<dbReference type="InterPro" id="IPR011009">
    <property type="entry name" value="Kinase-like_dom_sf"/>
</dbReference>
<dbReference type="PROSITE" id="PS50011">
    <property type="entry name" value="PROTEIN_KINASE_DOM"/>
    <property type="match status" value="1"/>
</dbReference>
<feature type="domain" description="SH2" evidence="22">
    <location>
        <begin position="167"/>
        <end position="258"/>
    </location>
</feature>
<feature type="binding site" evidence="19 21">
    <location>
        <position position="389"/>
    </location>
    <ligand>
        <name>ATP</name>
        <dbReference type="ChEBI" id="CHEBI:30616"/>
    </ligand>
</feature>
<evidence type="ECO:0000256" key="5">
    <source>
        <dbReference type="ARBA" id="ARBA00022490"/>
    </source>
</evidence>
<dbReference type="FunFam" id="3.30.505.10:FF:000031">
    <property type="entry name" value="Tyrosine-protein kinase"/>
    <property type="match status" value="1"/>
</dbReference>
<dbReference type="SUPFAM" id="SSF55550">
    <property type="entry name" value="SH2 domain"/>
    <property type="match status" value="2"/>
</dbReference>
<dbReference type="AlphaFoldDB" id="A0A7K8QHV3"/>
<dbReference type="PRINTS" id="PR00109">
    <property type="entry name" value="TYRKINASE"/>
</dbReference>
<evidence type="ECO:0000256" key="15">
    <source>
        <dbReference type="ARBA" id="ARBA00023137"/>
    </source>
</evidence>
<dbReference type="InterPro" id="IPR017441">
    <property type="entry name" value="Protein_kinase_ATP_BS"/>
</dbReference>
<evidence type="ECO:0000256" key="14">
    <source>
        <dbReference type="ARBA" id="ARBA00023136"/>
    </source>
</evidence>
<dbReference type="FunFam" id="3.30.200.20:FF:000185">
    <property type="entry name" value="Tyrosine-protein kinase"/>
    <property type="match status" value="1"/>
</dbReference>
<evidence type="ECO:0000259" key="23">
    <source>
        <dbReference type="PROSITE" id="PS50011"/>
    </source>
</evidence>
<dbReference type="PROSITE" id="PS00109">
    <property type="entry name" value="PROTEIN_KINASE_TYR"/>
    <property type="match status" value="1"/>
</dbReference>
<dbReference type="EMBL" id="VWYW01000098">
    <property type="protein sequence ID" value="NXF05163.1"/>
    <property type="molecule type" value="Genomic_DNA"/>
</dbReference>
<evidence type="ECO:0000256" key="12">
    <source>
        <dbReference type="ARBA" id="ARBA00022859"/>
    </source>
</evidence>
<evidence type="ECO:0000313" key="24">
    <source>
        <dbReference type="EMBL" id="NXF05163.1"/>
    </source>
</evidence>
<dbReference type="CDD" id="cd09938">
    <property type="entry name" value="SH2_N-SH2_Zap70_Syk_like"/>
    <property type="match status" value="1"/>
</dbReference>
<dbReference type="InterPro" id="IPR008266">
    <property type="entry name" value="Tyr_kinase_AS"/>
</dbReference>
<dbReference type="Gene3D" id="3.30.200.20">
    <property type="entry name" value="Phosphorylase Kinase, domain 1"/>
    <property type="match status" value="1"/>
</dbReference>
<organism evidence="24 25">
    <name type="scientific">Smithornis capensis</name>
    <dbReference type="NCBI Taxonomy" id="363769"/>
    <lineage>
        <taxon>Eukaryota</taxon>
        <taxon>Metazoa</taxon>
        <taxon>Chordata</taxon>
        <taxon>Craniata</taxon>
        <taxon>Vertebrata</taxon>
        <taxon>Euteleostomi</taxon>
        <taxon>Archelosauria</taxon>
        <taxon>Archosauria</taxon>
        <taxon>Dinosauria</taxon>
        <taxon>Saurischia</taxon>
        <taxon>Theropoda</taxon>
        <taxon>Coelurosauria</taxon>
        <taxon>Aves</taxon>
        <taxon>Neognathae</taxon>
        <taxon>Neoaves</taxon>
        <taxon>Telluraves</taxon>
        <taxon>Australaves</taxon>
        <taxon>Passeriformes</taxon>
        <taxon>Eurylaimidae</taxon>
        <taxon>Smithornis</taxon>
    </lineage>
</organism>
<dbReference type="FunFam" id="3.30.505.10:FF:000038">
    <property type="entry name" value="Tyrosine-protein kinase"/>
    <property type="match status" value="1"/>
</dbReference>
<proteinExistence type="predicted"/>
<evidence type="ECO:0000256" key="21">
    <source>
        <dbReference type="PROSITE-ProRule" id="PRU10141"/>
    </source>
</evidence>
<evidence type="ECO:0000256" key="17">
    <source>
        <dbReference type="ARBA" id="ARBA00051245"/>
    </source>
</evidence>
<dbReference type="SUPFAM" id="SSF56112">
    <property type="entry name" value="Protein kinase-like (PK-like)"/>
    <property type="match status" value="1"/>
</dbReference>
<keyword evidence="13 20" id="KW-0727">SH2 domain</keyword>
<dbReference type="PIRSF" id="PIRSF000604">
    <property type="entry name" value="TyrPK_SYK"/>
    <property type="match status" value="1"/>
</dbReference>
<keyword evidence="7" id="KW-0808">Transferase</keyword>
<dbReference type="SMART" id="SM00219">
    <property type="entry name" value="TyrKc"/>
    <property type="match status" value="1"/>
</dbReference>
<dbReference type="GO" id="GO:0004715">
    <property type="term" value="F:non-membrane spanning protein tyrosine kinase activity"/>
    <property type="evidence" value="ECO:0007669"/>
    <property type="project" value="UniProtKB-EC"/>
</dbReference>
<evidence type="ECO:0000256" key="8">
    <source>
        <dbReference type="ARBA" id="ARBA00022737"/>
    </source>
</evidence>
<dbReference type="GO" id="GO:0035556">
    <property type="term" value="P:intracellular signal transduction"/>
    <property type="evidence" value="ECO:0007669"/>
    <property type="project" value="InterPro"/>
</dbReference>
<dbReference type="Pfam" id="PF00017">
    <property type="entry name" value="SH2"/>
    <property type="match status" value="2"/>
</dbReference>
<reference evidence="24 25" key="1">
    <citation type="submission" date="2019-09" db="EMBL/GenBank/DDBJ databases">
        <title>Bird 10,000 Genomes (B10K) Project - Family phase.</title>
        <authorList>
            <person name="Zhang G."/>
        </authorList>
    </citation>
    <scope>NUCLEOTIDE SEQUENCE [LARGE SCALE GENOMIC DNA]</scope>
    <source>
        <strain evidence="24">B10K-CU-031-20</strain>
    </source>
</reference>
<keyword evidence="8" id="KW-0677">Repeat</keyword>
<feature type="non-terminal residue" evidence="24">
    <location>
        <position position="622"/>
    </location>
</feature>
<name>A0A7K8QHV3_9PASS</name>
<dbReference type="Gene3D" id="1.10.510.10">
    <property type="entry name" value="Transferase(Phosphotransferase) domain 1"/>
    <property type="match status" value="1"/>
</dbReference>
<comment type="subcellular location">
    <subcellularLocation>
        <location evidence="1">Cell membrane</location>
    </subcellularLocation>
    <subcellularLocation>
        <location evidence="2">Cytoplasm</location>
        <location evidence="2">Cytosol</location>
    </subcellularLocation>
</comment>
<evidence type="ECO:0000256" key="18">
    <source>
        <dbReference type="PIRSR" id="PIRSR000604-1"/>
    </source>
</evidence>
<dbReference type="InterPro" id="IPR035838">
    <property type="entry name" value="SYK/ZAP-70_N_SH2"/>
</dbReference>
<dbReference type="FunFam" id="1.10.510.10:FF:000216">
    <property type="entry name" value="Tyrosine-protein kinase SYK"/>
    <property type="match status" value="1"/>
</dbReference>
<evidence type="ECO:0000256" key="7">
    <source>
        <dbReference type="ARBA" id="ARBA00022679"/>
    </source>
</evidence>
<dbReference type="Proteomes" id="UP000567624">
    <property type="component" value="Unassembled WGS sequence"/>
</dbReference>
<gene>
    <name evidence="24" type="primary">Syk</name>
    <name evidence="24" type="ORF">SMICAP_R05353</name>
</gene>
<dbReference type="InterPro" id="IPR000719">
    <property type="entry name" value="Prot_kinase_dom"/>
</dbReference>
<evidence type="ECO:0000259" key="22">
    <source>
        <dbReference type="PROSITE" id="PS50001"/>
    </source>
</evidence>
<dbReference type="Gene3D" id="1.10.930.10">
    <property type="entry name" value="Syk Kinase, Chain A, domain 2"/>
    <property type="match status" value="1"/>
</dbReference>
<protein>
    <recommendedName>
        <fullName evidence="16">Tyrosine-protein kinase SYK</fullName>
        <ecNumber evidence="3">2.7.10.2</ecNumber>
    </recommendedName>
</protein>
<evidence type="ECO:0000256" key="11">
    <source>
        <dbReference type="ARBA" id="ARBA00022840"/>
    </source>
</evidence>
<keyword evidence="10 24" id="KW-0418">Kinase</keyword>
<dbReference type="InterPro" id="IPR036860">
    <property type="entry name" value="SH2_dom_sf"/>
</dbReference>
<dbReference type="InterPro" id="IPR020635">
    <property type="entry name" value="Tyr_kinase_cat_dom"/>
</dbReference>
<feature type="domain" description="SH2" evidence="22">
    <location>
        <begin position="14"/>
        <end position="106"/>
    </location>
</feature>
<feature type="non-terminal residue" evidence="24">
    <location>
        <position position="1"/>
    </location>
</feature>
<dbReference type="Pfam" id="PF07714">
    <property type="entry name" value="PK_Tyr_Ser-Thr"/>
    <property type="match status" value="1"/>
</dbReference>
<dbReference type="GO" id="GO:0005524">
    <property type="term" value="F:ATP binding"/>
    <property type="evidence" value="ECO:0007669"/>
    <property type="project" value="UniProtKB-UniRule"/>
</dbReference>
<feature type="binding site" evidence="19">
    <location>
        <begin position="364"/>
        <end position="372"/>
    </location>
    <ligand>
        <name>ATP</name>
        <dbReference type="ChEBI" id="CHEBI:30616"/>
    </ligand>
</feature>
<dbReference type="FunFam" id="1.10.930.10:FF:000001">
    <property type="entry name" value="Tyrosine-protein kinase"/>
    <property type="match status" value="1"/>
</dbReference>
<dbReference type="GO" id="GO:0005829">
    <property type="term" value="C:cytosol"/>
    <property type="evidence" value="ECO:0007669"/>
    <property type="project" value="UniProtKB-SubCell"/>
</dbReference>
<dbReference type="SMART" id="SM00252">
    <property type="entry name" value="SH2"/>
    <property type="match status" value="2"/>
</dbReference>
<dbReference type="Gene3D" id="3.30.505.10">
    <property type="entry name" value="SH2 domain"/>
    <property type="match status" value="2"/>
</dbReference>
<comment type="catalytic activity">
    <reaction evidence="17">
        <text>L-tyrosyl-[protein] + ATP = O-phospho-L-tyrosyl-[protein] + ADP + H(+)</text>
        <dbReference type="Rhea" id="RHEA:10596"/>
        <dbReference type="Rhea" id="RHEA-COMP:10136"/>
        <dbReference type="Rhea" id="RHEA-COMP:20101"/>
        <dbReference type="ChEBI" id="CHEBI:15378"/>
        <dbReference type="ChEBI" id="CHEBI:30616"/>
        <dbReference type="ChEBI" id="CHEBI:46858"/>
        <dbReference type="ChEBI" id="CHEBI:61978"/>
        <dbReference type="ChEBI" id="CHEBI:456216"/>
        <dbReference type="EC" id="2.7.10.2"/>
    </reaction>
</comment>
<dbReference type="PROSITE" id="PS50001">
    <property type="entry name" value="SH2"/>
    <property type="match status" value="2"/>
</dbReference>
<evidence type="ECO:0000256" key="20">
    <source>
        <dbReference type="PROSITE-ProRule" id="PRU00191"/>
    </source>
</evidence>
<dbReference type="InterPro" id="IPR001245">
    <property type="entry name" value="Ser-Thr/Tyr_kinase_cat_dom"/>
</dbReference>
<keyword evidence="9 19" id="KW-0547">Nucleotide-binding</keyword>
<evidence type="ECO:0000256" key="10">
    <source>
        <dbReference type="ARBA" id="ARBA00022777"/>
    </source>
</evidence>
<keyword evidence="14" id="KW-0472">Membrane</keyword>
<evidence type="ECO:0000256" key="6">
    <source>
        <dbReference type="ARBA" id="ARBA00022588"/>
    </source>
</evidence>
<dbReference type="GO" id="GO:0045087">
    <property type="term" value="P:innate immune response"/>
    <property type="evidence" value="ECO:0007669"/>
    <property type="project" value="UniProtKB-KW"/>
</dbReference>
<accession>A0A7K8QHV3</accession>
<dbReference type="EC" id="2.7.10.2" evidence="3"/>
<keyword evidence="6" id="KW-0399">Innate immunity</keyword>
<dbReference type="PANTHER" id="PTHR24418">
    <property type="entry name" value="TYROSINE-PROTEIN KINASE"/>
    <property type="match status" value="1"/>
</dbReference>
<sequence length="622" mass="71236">MASSTANPANHLPYFFGNITREDAEEYLMQGGASDGLYLLRQSRNYLGGFALSLAHGRKVHHYTIERELSGSYAIAGGKSHASPAELINYHSEEADGLICLLRKPFNRPPGIEPKTGPFEDLKENLIREYVKQTWNLQGQALEQAIISQKPQLEKLIATTAHEKMPWFHGRISREESEHRILIGSRNNGKFLIRERDSNGSYALCLLNDGKVLHYRIDRDKTGKLSIPDGKKFDTLWQLVEHYSYKPDGLLRVLTIPCPQLGSENGELFLLLLCTWAGGGIISRLKSYTFPKAGSKKVPIYILNLFFHVEVEYYYFLDSRSCDQREALPMDTEVYESPYADPDEIKPKNVTLDRKLLTLEEGELGSGNFGTVKKGFYKMKKGAKPVAVKILKNESNDPAIKDELLREANVMQQLDNPYIVRMIGICEAEAWMLVMEMAELGPLNRFLQKNRHVTEKNITELVHQVSMGMKYLEENNFVHRDLAARNVLLVTQHYAKISDFGLSKALSADENYYKAQSHGKWPVKWYAPECMNFYKFSSKSDVWSFGVLMWEAFSYGQKPYKGMKGGEVAQMIERGERMERPEVCPTEIYSLMKLCWTYNVDDRPGFVAVELRLRNYYYDISH</sequence>
<keyword evidence="5" id="KW-0963">Cytoplasm</keyword>
<feature type="active site" description="Proton acceptor" evidence="18">
    <location>
        <position position="481"/>
    </location>
</feature>
<evidence type="ECO:0000256" key="4">
    <source>
        <dbReference type="ARBA" id="ARBA00022475"/>
    </source>
</evidence>
<keyword evidence="25" id="KW-1185">Reference proteome</keyword>
<keyword evidence="12" id="KW-0391">Immunity</keyword>
<dbReference type="PRINTS" id="PR00401">
    <property type="entry name" value="SH2DOMAIN"/>
</dbReference>
<dbReference type="InterPro" id="IPR023420">
    <property type="entry name" value="Kinase_SYK/ZAP-70_inter-SH2_sf"/>
</dbReference>
<keyword evidence="4" id="KW-1003">Cell membrane</keyword>
<dbReference type="CDD" id="cd05116">
    <property type="entry name" value="PTKc_Syk"/>
    <property type="match status" value="1"/>
</dbReference>
<dbReference type="PROSITE" id="PS00107">
    <property type="entry name" value="PROTEIN_KINASE_ATP"/>
    <property type="match status" value="1"/>
</dbReference>
<keyword evidence="11 19" id="KW-0067">ATP-binding</keyword>
<comment type="caution">
    <text evidence="24">The sequence shown here is derived from an EMBL/GenBank/DDBJ whole genome shotgun (WGS) entry which is preliminary data.</text>
</comment>
<evidence type="ECO:0000256" key="3">
    <source>
        <dbReference type="ARBA" id="ARBA00011903"/>
    </source>
</evidence>
<dbReference type="GO" id="GO:0005886">
    <property type="term" value="C:plasma membrane"/>
    <property type="evidence" value="ECO:0007669"/>
    <property type="project" value="UniProtKB-SubCell"/>
</dbReference>
<keyword evidence="15" id="KW-0829">Tyrosine-protein kinase</keyword>
<evidence type="ECO:0000256" key="2">
    <source>
        <dbReference type="ARBA" id="ARBA00004514"/>
    </source>
</evidence>